<dbReference type="EMBL" id="GGEC01026586">
    <property type="protein sequence ID" value="MBX07070.1"/>
    <property type="molecule type" value="Transcribed_RNA"/>
</dbReference>
<evidence type="ECO:0000313" key="1">
    <source>
        <dbReference type="EMBL" id="MBX07070.1"/>
    </source>
</evidence>
<reference evidence="1" key="1">
    <citation type="submission" date="2018-02" db="EMBL/GenBank/DDBJ databases">
        <title>Rhizophora mucronata_Transcriptome.</title>
        <authorList>
            <person name="Meera S.P."/>
            <person name="Sreeshan A."/>
            <person name="Augustine A."/>
        </authorList>
    </citation>
    <scope>NUCLEOTIDE SEQUENCE</scope>
    <source>
        <tissue evidence="1">Leaf</tissue>
    </source>
</reference>
<dbReference type="AlphaFoldDB" id="A0A2P2KMW0"/>
<protein>
    <submittedName>
        <fullName evidence="1">Uncharacterized protein</fullName>
    </submittedName>
</protein>
<name>A0A2P2KMW0_RHIMU</name>
<organism evidence="1">
    <name type="scientific">Rhizophora mucronata</name>
    <name type="common">Asiatic mangrove</name>
    <dbReference type="NCBI Taxonomy" id="61149"/>
    <lineage>
        <taxon>Eukaryota</taxon>
        <taxon>Viridiplantae</taxon>
        <taxon>Streptophyta</taxon>
        <taxon>Embryophyta</taxon>
        <taxon>Tracheophyta</taxon>
        <taxon>Spermatophyta</taxon>
        <taxon>Magnoliopsida</taxon>
        <taxon>eudicotyledons</taxon>
        <taxon>Gunneridae</taxon>
        <taxon>Pentapetalae</taxon>
        <taxon>rosids</taxon>
        <taxon>fabids</taxon>
        <taxon>Malpighiales</taxon>
        <taxon>Rhizophoraceae</taxon>
        <taxon>Rhizophora</taxon>
    </lineage>
</organism>
<proteinExistence type="predicted"/>
<sequence length="56" mass="6089">MPSMVQIGFVCGEVICLISSKNGLLVDDVLGIIPEALIDAVDLQFSCFWLSLDNFV</sequence>
<accession>A0A2P2KMW0</accession>